<name>A0AAN9Q424_CANGL</name>
<dbReference type="EMBL" id="JAYMYQ010000007">
    <property type="protein sequence ID" value="KAK7321242.1"/>
    <property type="molecule type" value="Genomic_DNA"/>
</dbReference>
<protein>
    <submittedName>
        <fullName evidence="1">Uncharacterized protein</fullName>
    </submittedName>
</protein>
<sequence length="251" mass="28669">MNASLSLKRHESAIRVHVIRCTTHKLSTAPSEDQIEPFISVESIPYLLPQGSLEMKDILFSYNSNCGHNNAFNLSSFSDNTNRESLELSTWVCWHAKLLEYLLMFPKSLGYYLSSSDGAPKKDVSRVSSADLLGEIQDLVDFVEHVSHVPESLHLQKYHLVYEVVILVLEDYGHVQHKILWRMEEVGKRVGNLGVGELKEIVGCVKRLEESEEALVVLFRNRKRNNQFWDAISDVKSKGEAVMLRAKERQQ</sequence>
<dbReference type="Proteomes" id="UP001367508">
    <property type="component" value="Unassembled WGS sequence"/>
</dbReference>
<reference evidence="1 2" key="1">
    <citation type="submission" date="2024-01" db="EMBL/GenBank/DDBJ databases">
        <title>The genomes of 5 underutilized Papilionoideae crops provide insights into root nodulation and disease resistanc.</title>
        <authorList>
            <person name="Jiang F."/>
        </authorList>
    </citation>
    <scope>NUCLEOTIDE SEQUENCE [LARGE SCALE GENOMIC DNA]</scope>
    <source>
        <strain evidence="1">LVBAO_FW01</strain>
        <tissue evidence="1">Leaves</tissue>
    </source>
</reference>
<dbReference type="AlphaFoldDB" id="A0AAN9Q424"/>
<evidence type="ECO:0000313" key="1">
    <source>
        <dbReference type="EMBL" id="KAK7321242.1"/>
    </source>
</evidence>
<accession>A0AAN9Q424</accession>
<gene>
    <name evidence="1" type="ORF">VNO77_31688</name>
</gene>
<comment type="caution">
    <text evidence="1">The sequence shown here is derived from an EMBL/GenBank/DDBJ whole genome shotgun (WGS) entry which is preliminary data.</text>
</comment>
<proteinExistence type="predicted"/>
<evidence type="ECO:0000313" key="2">
    <source>
        <dbReference type="Proteomes" id="UP001367508"/>
    </source>
</evidence>
<keyword evidence="2" id="KW-1185">Reference proteome</keyword>
<organism evidence="1 2">
    <name type="scientific">Canavalia gladiata</name>
    <name type="common">Sword bean</name>
    <name type="synonym">Dolichos gladiatus</name>
    <dbReference type="NCBI Taxonomy" id="3824"/>
    <lineage>
        <taxon>Eukaryota</taxon>
        <taxon>Viridiplantae</taxon>
        <taxon>Streptophyta</taxon>
        <taxon>Embryophyta</taxon>
        <taxon>Tracheophyta</taxon>
        <taxon>Spermatophyta</taxon>
        <taxon>Magnoliopsida</taxon>
        <taxon>eudicotyledons</taxon>
        <taxon>Gunneridae</taxon>
        <taxon>Pentapetalae</taxon>
        <taxon>rosids</taxon>
        <taxon>fabids</taxon>
        <taxon>Fabales</taxon>
        <taxon>Fabaceae</taxon>
        <taxon>Papilionoideae</taxon>
        <taxon>50 kb inversion clade</taxon>
        <taxon>NPAAA clade</taxon>
        <taxon>indigoferoid/millettioid clade</taxon>
        <taxon>Phaseoleae</taxon>
        <taxon>Canavalia</taxon>
    </lineage>
</organism>